<reference evidence="1" key="1">
    <citation type="submission" date="2019-08" db="EMBL/GenBank/DDBJ databases">
        <authorList>
            <person name="Kucharzyk K."/>
            <person name="Murdoch R.W."/>
            <person name="Higgins S."/>
            <person name="Loffler F."/>
        </authorList>
    </citation>
    <scope>NUCLEOTIDE SEQUENCE</scope>
</reference>
<protein>
    <submittedName>
        <fullName evidence="1">Uncharacterized protein</fullName>
    </submittedName>
</protein>
<evidence type="ECO:0000313" key="1">
    <source>
        <dbReference type="EMBL" id="MPM53577.1"/>
    </source>
</evidence>
<dbReference type="EMBL" id="VSSQ01014402">
    <property type="protein sequence ID" value="MPM53577.1"/>
    <property type="molecule type" value="Genomic_DNA"/>
</dbReference>
<accession>A0A645AKL4</accession>
<gene>
    <name evidence="1" type="ORF">SDC9_100345</name>
</gene>
<name>A0A645AKL4_9ZZZZ</name>
<dbReference type="AlphaFoldDB" id="A0A645AKL4"/>
<comment type="caution">
    <text evidence="1">The sequence shown here is derived from an EMBL/GenBank/DDBJ whole genome shotgun (WGS) entry which is preliminary data.</text>
</comment>
<proteinExistence type="predicted"/>
<organism evidence="1">
    <name type="scientific">bioreactor metagenome</name>
    <dbReference type="NCBI Taxonomy" id="1076179"/>
    <lineage>
        <taxon>unclassified sequences</taxon>
        <taxon>metagenomes</taxon>
        <taxon>ecological metagenomes</taxon>
    </lineage>
</organism>
<sequence length="144" mass="16325">MRPQRPKNPKWALPWIELRHGKHNEERHALFGFPGLKPSRENERGTSRWFCQAGQVSGACTDGSNSPTVRLNRDGIVTRFAQRRQVAIAVGPVKAHLDSKWSLFEIWAFPAREHGRSRYRARSASCPLRGLAPDRFPSFLAPLG</sequence>